<dbReference type="InterPro" id="IPR000082">
    <property type="entry name" value="SEA_dom"/>
</dbReference>
<comment type="caution">
    <text evidence="13">The sequence shown here is derived from an EMBL/GenBank/DDBJ whole genome shotgun (WGS) entry which is preliminary data.</text>
</comment>
<evidence type="ECO:0000256" key="5">
    <source>
        <dbReference type="ARBA" id="ARBA00022737"/>
    </source>
</evidence>
<dbReference type="EMBL" id="CAKOFQ010006688">
    <property type="protein sequence ID" value="CAH1960652.1"/>
    <property type="molecule type" value="Genomic_DNA"/>
</dbReference>
<dbReference type="PANTHER" id="PTHR24270:SF61">
    <property type="entry name" value="EGF-LIKE DOMAIN-CONTAINING PROTEIN"/>
    <property type="match status" value="1"/>
</dbReference>
<keyword evidence="5" id="KW-0677">Repeat</keyword>
<keyword evidence="6" id="KW-1133">Transmembrane helix</keyword>
<dbReference type="InterPro" id="IPR023415">
    <property type="entry name" value="LDLR_class-A_CS"/>
</dbReference>
<dbReference type="FunFam" id="4.10.400.10:FF:000034">
    <property type="entry name" value="Low-density lipoprotein receptor-related protein 2"/>
    <property type="match status" value="1"/>
</dbReference>
<dbReference type="GO" id="GO:0012505">
    <property type="term" value="C:endomembrane system"/>
    <property type="evidence" value="ECO:0007669"/>
    <property type="project" value="UniProtKB-SubCell"/>
</dbReference>
<feature type="compositionally biased region" description="Acidic residues" evidence="11">
    <location>
        <begin position="102"/>
        <end position="122"/>
    </location>
</feature>
<dbReference type="SMART" id="SM00192">
    <property type="entry name" value="LDLa"/>
    <property type="match status" value="3"/>
</dbReference>
<feature type="disulfide bond" evidence="10">
    <location>
        <begin position="300"/>
        <end position="315"/>
    </location>
</feature>
<keyword evidence="3" id="KW-0812">Transmembrane</keyword>
<dbReference type="InterPro" id="IPR002172">
    <property type="entry name" value="LDrepeatLR_classA_rpt"/>
</dbReference>
<dbReference type="AlphaFoldDB" id="A0A9P0JU85"/>
<dbReference type="InterPro" id="IPR050685">
    <property type="entry name" value="LDLR"/>
</dbReference>
<protein>
    <recommendedName>
        <fullName evidence="12">SEA domain-containing protein</fullName>
    </recommendedName>
</protein>
<keyword evidence="8 10" id="KW-1015">Disulfide bond</keyword>
<dbReference type="PROSITE" id="PS50024">
    <property type="entry name" value="SEA"/>
    <property type="match status" value="1"/>
</dbReference>
<dbReference type="SUPFAM" id="SSF82671">
    <property type="entry name" value="SEA domain"/>
    <property type="match status" value="1"/>
</dbReference>
<keyword evidence="4" id="KW-0732">Signal</keyword>
<dbReference type="PANTHER" id="PTHR24270">
    <property type="entry name" value="LOW-DENSITY LIPOPROTEIN RECEPTOR-RELATED"/>
    <property type="match status" value="1"/>
</dbReference>
<feature type="disulfide bond" evidence="10">
    <location>
        <begin position="281"/>
        <end position="293"/>
    </location>
</feature>
<dbReference type="Proteomes" id="UP001152888">
    <property type="component" value="Unassembled WGS sequence"/>
</dbReference>
<dbReference type="PRINTS" id="PR00261">
    <property type="entry name" value="LDLRECEPTOR"/>
</dbReference>
<feature type="disulfide bond" evidence="10">
    <location>
        <begin position="365"/>
        <end position="383"/>
    </location>
</feature>
<keyword evidence="14" id="KW-1185">Reference proteome</keyword>
<evidence type="ECO:0000313" key="13">
    <source>
        <dbReference type="EMBL" id="CAH1960652.1"/>
    </source>
</evidence>
<feature type="domain" description="SEA" evidence="12">
    <location>
        <begin position="163"/>
        <end position="276"/>
    </location>
</feature>
<evidence type="ECO:0000256" key="8">
    <source>
        <dbReference type="ARBA" id="ARBA00023157"/>
    </source>
</evidence>
<dbReference type="PROSITE" id="PS01209">
    <property type="entry name" value="LDLRA_1"/>
    <property type="match status" value="1"/>
</dbReference>
<feature type="disulfide bond" evidence="10">
    <location>
        <begin position="377"/>
        <end position="392"/>
    </location>
</feature>
<keyword evidence="7" id="KW-0472">Membrane</keyword>
<dbReference type="OrthoDB" id="2019384at2759"/>
<accession>A0A9P0JU85</accession>
<dbReference type="Pfam" id="PF00057">
    <property type="entry name" value="Ldl_recept_a"/>
    <property type="match status" value="3"/>
</dbReference>
<dbReference type="CDD" id="cd00112">
    <property type="entry name" value="LDLa"/>
    <property type="match status" value="3"/>
</dbReference>
<feature type="disulfide bond" evidence="10">
    <location>
        <begin position="322"/>
        <end position="334"/>
    </location>
</feature>
<feature type="compositionally biased region" description="Basic and acidic residues" evidence="11">
    <location>
        <begin position="22"/>
        <end position="41"/>
    </location>
</feature>
<feature type="region of interest" description="Disordered" evidence="11">
    <location>
        <begin position="1"/>
        <end position="161"/>
    </location>
</feature>
<feature type="compositionally biased region" description="Basic and acidic residues" evidence="11">
    <location>
        <begin position="75"/>
        <end position="89"/>
    </location>
</feature>
<feature type="compositionally biased region" description="Low complexity" evidence="11">
    <location>
        <begin position="1"/>
        <end position="12"/>
    </location>
</feature>
<feature type="disulfide bond" evidence="10">
    <location>
        <begin position="358"/>
        <end position="370"/>
    </location>
</feature>
<evidence type="ECO:0000256" key="10">
    <source>
        <dbReference type="PROSITE-ProRule" id="PRU00124"/>
    </source>
</evidence>
<organism evidence="13 14">
    <name type="scientific">Acanthoscelides obtectus</name>
    <name type="common">Bean weevil</name>
    <name type="synonym">Bruchus obtectus</name>
    <dbReference type="NCBI Taxonomy" id="200917"/>
    <lineage>
        <taxon>Eukaryota</taxon>
        <taxon>Metazoa</taxon>
        <taxon>Ecdysozoa</taxon>
        <taxon>Arthropoda</taxon>
        <taxon>Hexapoda</taxon>
        <taxon>Insecta</taxon>
        <taxon>Pterygota</taxon>
        <taxon>Neoptera</taxon>
        <taxon>Endopterygota</taxon>
        <taxon>Coleoptera</taxon>
        <taxon>Polyphaga</taxon>
        <taxon>Cucujiformia</taxon>
        <taxon>Chrysomeloidea</taxon>
        <taxon>Chrysomelidae</taxon>
        <taxon>Bruchinae</taxon>
        <taxon>Bruchini</taxon>
        <taxon>Acanthoscelides</taxon>
    </lineage>
</organism>
<evidence type="ECO:0000256" key="11">
    <source>
        <dbReference type="SAM" id="MobiDB-lite"/>
    </source>
</evidence>
<keyword evidence="9" id="KW-0325">Glycoprotein</keyword>
<dbReference type="GO" id="GO:0016192">
    <property type="term" value="P:vesicle-mediated transport"/>
    <property type="evidence" value="ECO:0007669"/>
    <property type="project" value="UniProtKB-ARBA"/>
</dbReference>
<evidence type="ECO:0000256" key="4">
    <source>
        <dbReference type="ARBA" id="ARBA00022729"/>
    </source>
</evidence>
<evidence type="ECO:0000256" key="1">
    <source>
        <dbReference type="ARBA" id="ARBA00004167"/>
    </source>
</evidence>
<comment type="subcellular location">
    <subcellularLocation>
        <location evidence="2">Endomembrane system</location>
    </subcellularLocation>
    <subcellularLocation>
        <location evidence="1">Membrane</location>
        <topology evidence="1">Single-pass membrane protein</topology>
    </subcellularLocation>
</comment>
<evidence type="ECO:0000256" key="7">
    <source>
        <dbReference type="ARBA" id="ARBA00023136"/>
    </source>
</evidence>
<dbReference type="SUPFAM" id="SSF57424">
    <property type="entry name" value="LDL receptor-like module"/>
    <property type="match status" value="3"/>
</dbReference>
<gene>
    <name evidence="13" type="ORF">ACAOBT_LOCUS3719</name>
</gene>
<evidence type="ECO:0000256" key="6">
    <source>
        <dbReference type="ARBA" id="ARBA00022989"/>
    </source>
</evidence>
<dbReference type="InterPro" id="IPR036055">
    <property type="entry name" value="LDL_receptor-like_sf"/>
</dbReference>
<proteinExistence type="predicted"/>
<sequence length="412" mass="46855">MKLSLELTNSNNENHHRKQKHSRIERESEHPLDKQEQEDSHWLSGTVNRIKRSISSLFSKGEDQSKHHNTKHGKREANHEKHENKEEKGKKRRDRQIGQQETVDDEYDDDNEADNVAEESAWEDNHLNIRPDDDEDSLDVQSGRGSGEIDSGTSDFPTLPHSHPRVYRFAVTIMEPYLDDYQDRNSPAFQDLARRVKRSFEEAFENVPGTQTANVISIQASKNDRFNLLATVDVDSTGYSEAEGIRSAIYDKINQQHRIGDFTVIPENFSFREFGASHPRCDQNHMPCLSGECVPIDSRCDGKQDCSDNSDEEGCVGREAECAVGEFKCDIRRCIPVDQLCDGKPDCSDHSDEQNCQCTSDEFKCNTGQCIPSSQRCDGAAQCSDNSDEDNCQSESACFAFLFVFYRDMRFG</sequence>
<name>A0A9P0JU85_ACAOB</name>
<reference evidence="13" key="1">
    <citation type="submission" date="2022-03" db="EMBL/GenBank/DDBJ databases">
        <authorList>
            <person name="Sayadi A."/>
        </authorList>
    </citation>
    <scope>NUCLEOTIDE SEQUENCE</scope>
</reference>
<dbReference type="Gene3D" id="4.10.400.10">
    <property type="entry name" value="Low-density Lipoprotein Receptor"/>
    <property type="match status" value="3"/>
</dbReference>
<evidence type="ECO:0000256" key="2">
    <source>
        <dbReference type="ARBA" id="ARBA00004308"/>
    </source>
</evidence>
<dbReference type="InterPro" id="IPR036364">
    <property type="entry name" value="SEA_dom_sf"/>
</dbReference>
<dbReference type="PROSITE" id="PS50068">
    <property type="entry name" value="LDLRA_2"/>
    <property type="match status" value="3"/>
</dbReference>
<feature type="disulfide bond" evidence="10">
    <location>
        <begin position="329"/>
        <end position="347"/>
    </location>
</feature>
<evidence type="ECO:0000259" key="12">
    <source>
        <dbReference type="PROSITE" id="PS50024"/>
    </source>
</evidence>
<feature type="disulfide bond" evidence="10">
    <location>
        <begin position="341"/>
        <end position="356"/>
    </location>
</feature>
<feature type="disulfide bond" evidence="10">
    <location>
        <begin position="288"/>
        <end position="306"/>
    </location>
</feature>
<evidence type="ECO:0000313" key="14">
    <source>
        <dbReference type="Proteomes" id="UP001152888"/>
    </source>
</evidence>
<evidence type="ECO:0000256" key="3">
    <source>
        <dbReference type="ARBA" id="ARBA00022692"/>
    </source>
</evidence>
<dbReference type="GO" id="GO:0005886">
    <property type="term" value="C:plasma membrane"/>
    <property type="evidence" value="ECO:0007669"/>
    <property type="project" value="TreeGrafter"/>
</dbReference>
<evidence type="ECO:0000256" key="9">
    <source>
        <dbReference type="ARBA" id="ARBA00023180"/>
    </source>
</evidence>
<feature type="compositionally biased region" description="Polar residues" evidence="11">
    <location>
        <begin position="43"/>
        <end position="58"/>
    </location>
</feature>